<gene>
    <name evidence="3" type="primary">Aste57867_22939</name>
    <name evidence="2" type="ORF">As57867_022868</name>
    <name evidence="3" type="ORF">ASTE57867_22939</name>
</gene>
<accession>A0A485LM37</accession>
<protein>
    <submittedName>
        <fullName evidence="3">Aste57867_22939 protein</fullName>
    </submittedName>
</protein>
<sequence length="905" mass="99533">METFYDFDDVVFSDDECLDVIGRMDATVPPPQTFSDAFLDLLDEGEKVQPPERSPTILASDDIVGIFDEEQLFGPGEPMHGLSSLSPTTTSQCMRPPPMAMPNPVVKENAIEAKEGVIKDDAAVSTQSNTLVKAKDDGQVARNEHIQDTNEHQIALANEDARYQDSQVNTQVLVPNDAGQIVKEDTIQPTNEGLAQEDDGMRGHTETEPEAEPFPLASDIDTVYIRLYEQTQGITVATLLGTLKTTRLHPYAVSQAQFDRAMAGISVMTRESFETVLGIWCHENEPLRSLLPALSQRWRLFLECLGTHVAGDTAVLTQCKVVAQEQAWSKAAAQYPPPRLPNKLAPPRTKLTAAETEAVVTRMQADVAARQAKAAAMRRKKSALSENPLLLQHTWALSKGSAAILKKNGWGTATAAECIDRMLTDKAQRDADLAQARARQPIDGSTGKPLFRPTVNPGYLNQQTPQHPNPHQRKKPRRRKTHVCDELYLLASQKAKKAARVQAAAAAKEAAERAWHVHAASQKHAMQRFEREMRVLLGVFEGQTRLSDADVGHVLTTYGLLPLATAREGGQVEAMVAAILGELGGEATPAALQQWIQRVVLPASSSDKTMSPAWQFCRRQYVTRSSPLPRGRPASAPSRKQVPATAALSYNLHGKTTTADDRLEASHRKSQQKLQRTRVQLEESAMAECTFAPHILLSPRTEPSIDVGDRLHTHAMVQLQRRRSRHVEPETTNPPTPESPQPPNPLARLEAFHAAAASRPPIAGFESAVTCMRLGQAEKARKQRIQAAAVALHLSPAALRTEDGRQTKAAPFHFHATERPKHHRRMKAKLATFRTSTNDEPTTPVVHVHIAPGVVHPIVHVSKTNVDNIVRELTSTYTLASDQIETLQASLVELEFTGLDFSHVN</sequence>
<dbReference type="Proteomes" id="UP000332933">
    <property type="component" value="Unassembled WGS sequence"/>
</dbReference>
<reference evidence="3 4" key="1">
    <citation type="submission" date="2019-03" db="EMBL/GenBank/DDBJ databases">
        <authorList>
            <person name="Gaulin E."/>
            <person name="Dumas B."/>
        </authorList>
    </citation>
    <scope>NUCLEOTIDE SEQUENCE [LARGE SCALE GENOMIC DNA]</scope>
    <source>
        <strain evidence="3">CBS 568.67</strain>
    </source>
</reference>
<evidence type="ECO:0000313" key="3">
    <source>
        <dbReference type="EMBL" id="VFT99589.1"/>
    </source>
</evidence>
<organism evidence="3 4">
    <name type="scientific">Aphanomyces stellatus</name>
    <dbReference type="NCBI Taxonomy" id="120398"/>
    <lineage>
        <taxon>Eukaryota</taxon>
        <taxon>Sar</taxon>
        <taxon>Stramenopiles</taxon>
        <taxon>Oomycota</taxon>
        <taxon>Saprolegniomycetes</taxon>
        <taxon>Saprolegniales</taxon>
        <taxon>Verrucalvaceae</taxon>
        <taxon>Aphanomyces</taxon>
    </lineage>
</organism>
<feature type="compositionally biased region" description="Pro residues" evidence="1">
    <location>
        <begin position="732"/>
        <end position="745"/>
    </location>
</feature>
<reference evidence="2" key="2">
    <citation type="submission" date="2019-06" db="EMBL/GenBank/DDBJ databases">
        <title>Genomics analysis of Aphanomyces spp. identifies a new class of oomycete effector associated with host adaptation.</title>
        <authorList>
            <person name="Gaulin E."/>
        </authorList>
    </citation>
    <scope>NUCLEOTIDE SEQUENCE</scope>
    <source>
        <strain evidence="2">CBS 578.67</strain>
    </source>
</reference>
<feature type="compositionally biased region" description="Basic and acidic residues" evidence="1">
    <location>
        <begin position="658"/>
        <end position="667"/>
    </location>
</feature>
<keyword evidence="4" id="KW-1185">Reference proteome</keyword>
<dbReference type="OrthoDB" id="10360733at2759"/>
<evidence type="ECO:0000313" key="4">
    <source>
        <dbReference type="Proteomes" id="UP000332933"/>
    </source>
</evidence>
<evidence type="ECO:0000256" key="1">
    <source>
        <dbReference type="SAM" id="MobiDB-lite"/>
    </source>
</evidence>
<feature type="region of interest" description="Disordered" evidence="1">
    <location>
        <begin position="717"/>
        <end position="746"/>
    </location>
</feature>
<feature type="compositionally biased region" description="Basic residues" evidence="1">
    <location>
        <begin position="470"/>
        <end position="480"/>
    </location>
</feature>
<proteinExistence type="predicted"/>
<evidence type="ECO:0000313" key="2">
    <source>
        <dbReference type="EMBL" id="KAF0685114.1"/>
    </source>
</evidence>
<dbReference type="EMBL" id="CAADRA010007245">
    <property type="protein sequence ID" value="VFT99589.1"/>
    <property type="molecule type" value="Genomic_DNA"/>
</dbReference>
<feature type="region of interest" description="Disordered" evidence="1">
    <location>
        <begin position="191"/>
        <end position="212"/>
    </location>
</feature>
<dbReference type="AlphaFoldDB" id="A0A485LM37"/>
<name>A0A485LM37_9STRA</name>
<feature type="region of interest" description="Disordered" evidence="1">
    <location>
        <begin position="431"/>
        <end position="480"/>
    </location>
</feature>
<dbReference type="EMBL" id="VJMH01007219">
    <property type="protein sequence ID" value="KAF0685114.1"/>
    <property type="molecule type" value="Genomic_DNA"/>
</dbReference>
<feature type="region of interest" description="Disordered" evidence="1">
    <location>
        <begin position="650"/>
        <end position="677"/>
    </location>
</feature>